<reference evidence="2" key="1">
    <citation type="submission" date="2022-12" db="EMBL/GenBank/DDBJ databases">
        <authorList>
            <person name="Petersen C."/>
        </authorList>
    </citation>
    <scope>NUCLEOTIDE SEQUENCE</scope>
    <source>
        <strain evidence="2">IBT 29677</strain>
    </source>
</reference>
<comment type="caution">
    <text evidence="2">The sequence shown here is derived from an EMBL/GenBank/DDBJ whole genome shotgun (WGS) entry which is preliminary data.</text>
</comment>
<keyword evidence="3" id="KW-1185">Reference proteome</keyword>
<dbReference type="CDD" id="cd15482">
    <property type="entry name" value="Sialidase_non-viral"/>
    <property type="match status" value="1"/>
</dbReference>
<dbReference type="Proteomes" id="UP001147747">
    <property type="component" value="Unassembled WGS sequence"/>
</dbReference>
<feature type="domain" description="Sialidase" evidence="1">
    <location>
        <begin position="39"/>
        <end position="209"/>
    </location>
</feature>
<dbReference type="InterPro" id="IPR011040">
    <property type="entry name" value="Sialidase"/>
</dbReference>
<dbReference type="SUPFAM" id="SSF50939">
    <property type="entry name" value="Sialidases"/>
    <property type="match status" value="1"/>
</dbReference>
<evidence type="ECO:0000313" key="2">
    <source>
        <dbReference type="EMBL" id="KAJ5408128.1"/>
    </source>
</evidence>
<dbReference type="Gene3D" id="2.120.10.10">
    <property type="match status" value="1"/>
</dbReference>
<organism evidence="2 3">
    <name type="scientific">Penicillium cosmopolitanum</name>
    <dbReference type="NCBI Taxonomy" id="1131564"/>
    <lineage>
        <taxon>Eukaryota</taxon>
        <taxon>Fungi</taxon>
        <taxon>Dikarya</taxon>
        <taxon>Ascomycota</taxon>
        <taxon>Pezizomycotina</taxon>
        <taxon>Eurotiomycetes</taxon>
        <taxon>Eurotiomycetidae</taxon>
        <taxon>Eurotiales</taxon>
        <taxon>Aspergillaceae</taxon>
        <taxon>Penicillium</taxon>
    </lineage>
</organism>
<dbReference type="Pfam" id="PF13088">
    <property type="entry name" value="BNR_2"/>
    <property type="match status" value="1"/>
</dbReference>
<dbReference type="EMBL" id="JAPZBU010000004">
    <property type="protein sequence ID" value="KAJ5408128.1"/>
    <property type="molecule type" value="Genomic_DNA"/>
</dbReference>
<accession>A0A9W9W8C7</accession>
<proteinExistence type="predicted"/>
<name>A0A9W9W8C7_9EURO</name>
<dbReference type="AlphaFoldDB" id="A0A9W9W8C7"/>
<dbReference type="OrthoDB" id="2130735at2759"/>
<dbReference type="PANTHER" id="PTHR38792">
    <property type="entry name" value="BNR/ASP-BOX REPEAT DOMAIN PROTEIN (AFU_ORTHOLOGUE AFUA_7G06430)-RELATED"/>
    <property type="match status" value="1"/>
</dbReference>
<evidence type="ECO:0000313" key="3">
    <source>
        <dbReference type="Proteomes" id="UP001147747"/>
    </source>
</evidence>
<dbReference type="RefSeq" id="XP_056492443.1">
    <property type="nucleotide sequence ID" value="XM_056626648.1"/>
</dbReference>
<evidence type="ECO:0000259" key="1">
    <source>
        <dbReference type="Pfam" id="PF13088"/>
    </source>
</evidence>
<dbReference type="Gene3D" id="2.60.120.560">
    <property type="entry name" value="Exo-inulinase, domain 1"/>
    <property type="match status" value="1"/>
</dbReference>
<dbReference type="GeneID" id="81365628"/>
<protein>
    <recommendedName>
        <fullName evidence="1">Sialidase domain-containing protein</fullName>
    </recommendedName>
</protein>
<gene>
    <name evidence="2" type="ORF">N7509_002011</name>
</gene>
<dbReference type="InterPro" id="IPR036278">
    <property type="entry name" value="Sialidase_sf"/>
</dbReference>
<dbReference type="PANTHER" id="PTHR38792:SF3">
    <property type="entry name" value="BNR_ASP-BOX REPEAT DOMAIN PROTEIN (AFU_ORTHOLOGUE AFUA_7G06430)-RELATED"/>
    <property type="match status" value="1"/>
</dbReference>
<reference evidence="2" key="2">
    <citation type="journal article" date="2023" name="IMA Fungus">
        <title>Comparative genomic study of the Penicillium genus elucidates a diverse pangenome and 15 lateral gene transfer events.</title>
        <authorList>
            <person name="Petersen C."/>
            <person name="Sorensen T."/>
            <person name="Nielsen M.R."/>
            <person name="Sondergaard T.E."/>
            <person name="Sorensen J.L."/>
            <person name="Fitzpatrick D.A."/>
            <person name="Frisvad J.C."/>
            <person name="Nielsen K.L."/>
        </authorList>
    </citation>
    <scope>NUCLEOTIDE SEQUENCE</scope>
    <source>
        <strain evidence="2">IBT 29677</strain>
    </source>
</reference>
<sequence length="517" mass="56869">MIELQHAGDQNGKLLATWEHWYTKGKNSDEPNGLPGSFIIRESDDGGNTWTTLTTIIDPQSGPGHPCTRFWQPFLFEFPRRLGQYPEGTVILVGVLVTSDLSYVSFHLWRSLDHGQTWSTGQEWQRSGSFTLGIWEPFLYLDSGNRLVAVFSDERSYWSQALVTVISDDGGESWGKIEFAVASSNIHDRPGMATVARMDNGEYVLAYEYCVTADCQIYVKFSSDGSNCQSVYPIGNESQVSQTHRVVFTNSQHGRGQWIWSPAPWNVRAGYPTCNSNYSPNLLVRSNGKVRLTAPASEWSTTKCSERTGEAFIGVLPYQSGFAVDGQSGWINFGGHWSISGSEYVFAPVGDQNAIAVTGSTGWTQYTITSDVMITTPSGRVGLMTHVAASTAPRSNLLQGFTFTVSTGTPLGRMIITQEGTVSRILGSHPTPWSVESNKWYRLTLTYHPDLVLTVTVGMPPAHDEDEDEEVEASTSYNISIATSLNSSTDNEFEQGMAGLIGRDGGGRFRNVHIVAN</sequence>